<sequence length="420" mass="44922">MPGLPAARASGGGPPLRDEVTRSWLRSLGTVDPARDSAPVADDGRVDSRWSDSPLRRPVHDLADELRSIADDAGFVAAVTDETGTILWTCGGRVMRRRAERVNFAPGGRWDERAMGTNALSLALLTGRPCSVFSAEHLVAALHGWVCYCAPIRSPEGRILGVLDLSTTWDRSHPLAMGAVRTAVSTIEARLRAERQEAGGRTGRTGRTGHGGHSGHGGPPGAGPDASPAVPAASPLRLSCLGHEEVLRGGEPLRLRPRQREILALLALEPNGFWPERLREALYGDRPVTASTFKAEVSHLRRALGGGIAPRRYALTVPVSCDAVEVLRALERGDAATAVRLHRGPLLPQSEAPGIAEWRERLEVGVREAVLSGTSAELALRYGERAPHDAEVHEHALRLLGPHDARRAVAAGRLSTASHD</sequence>
<dbReference type="InterPro" id="IPR003018">
    <property type="entry name" value="GAF"/>
</dbReference>
<evidence type="ECO:0000256" key="3">
    <source>
        <dbReference type="ARBA" id="ARBA00023163"/>
    </source>
</evidence>
<dbReference type="InterPro" id="IPR036388">
    <property type="entry name" value="WH-like_DNA-bd_sf"/>
</dbReference>
<keyword evidence="3" id="KW-0804">Transcription</keyword>
<keyword evidence="7" id="KW-1185">Reference proteome</keyword>
<dbReference type="Gene3D" id="1.10.10.10">
    <property type="entry name" value="Winged helix-like DNA-binding domain superfamily/Winged helix DNA-binding domain"/>
    <property type="match status" value="1"/>
</dbReference>
<dbReference type="PANTHER" id="PTHR35807">
    <property type="entry name" value="TRANSCRIPTIONAL REGULATOR REDD-RELATED"/>
    <property type="match status" value="1"/>
</dbReference>
<keyword evidence="1" id="KW-0805">Transcription regulation</keyword>
<protein>
    <submittedName>
        <fullName evidence="6">Helix-turn-helix domain-containing protein</fullName>
    </submittedName>
</protein>
<gene>
    <name evidence="6" type="ORF">GCM10010406_46280</name>
</gene>
<feature type="compositionally biased region" description="Gly residues" evidence="4">
    <location>
        <begin position="200"/>
        <end position="220"/>
    </location>
</feature>
<dbReference type="Pfam" id="PF01590">
    <property type="entry name" value="GAF"/>
    <property type="match status" value="1"/>
</dbReference>
<name>A0ABN3MLW7_9ACTN</name>
<dbReference type="PANTHER" id="PTHR35807:SF1">
    <property type="entry name" value="TRANSCRIPTIONAL REGULATOR REDD"/>
    <property type="match status" value="1"/>
</dbReference>
<evidence type="ECO:0000256" key="1">
    <source>
        <dbReference type="ARBA" id="ARBA00023015"/>
    </source>
</evidence>
<feature type="domain" description="OmpR/PhoB-type" evidence="5">
    <location>
        <begin position="250"/>
        <end position="315"/>
    </location>
</feature>
<feature type="compositionally biased region" description="Basic and acidic residues" evidence="4">
    <location>
        <begin position="42"/>
        <end position="53"/>
    </location>
</feature>
<comment type="caution">
    <text evidence="6">The sequence shown here is derived from an EMBL/GenBank/DDBJ whole genome shotgun (WGS) entry which is preliminary data.</text>
</comment>
<organism evidence="6 7">
    <name type="scientific">Streptomyces thermolineatus</name>
    <dbReference type="NCBI Taxonomy" id="44033"/>
    <lineage>
        <taxon>Bacteria</taxon>
        <taxon>Bacillati</taxon>
        <taxon>Actinomycetota</taxon>
        <taxon>Actinomycetes</taxon>
        <taxon>Kitasatosporales</taxon>
        <taxon>Streptomycetaceae</taxon>
        <taxon>Streptomyces</taxon>
    </lineage>
</organism>
<feature type="region of interest" description="Disordered" evidence="4">
    <location>
        <begin position="1"/>
        <end position="53"/>
    </location>
</feature>
<proteinExistence type="predicted"/>
<dbReference type="Proteomes" id="UP001501358">
    <property type="component" value="Unassembled WGS sequence"/>
</dbReference>
<evidence type="ECO:0000259" key="5">
    <source>
        <dbReference type="SMART" id="SM00862"/>
    </source>
</evidence>
<dbReference type="InterPro" id="IPR029016">
    <property type="entry name" value="GAF-like_dom_sf"/>
</dbReference>
<feature type="region of interest" description="Disordered" evidence="4">
    <location>
        <begin position="193"/>
        <end position="230"/>
    </location>
</feature>
<accession>A0ABN3MLW7</accession>
<dbReference type="InterPro" id="IPR016032">
    <property type="entry name" value="Sig_transdc_resp-reg_C-effctor"/>
</dbReference>
<dbReference type="InterPro" id="IPR051677">
    <property type="entry name" value="AfsR-DnrI-RedD_regulator"/>
</dbReference>
<evidence type="ECO:0000313" key="7">
    <source>
        <dbReference type="Proteomes" id="UP001501358"/>
    </source>
</evidence>
<evidence type="ECO:0000256" key="4">
    <source>
        <dbReference type="SAM" id="MobiDB-lite"/>
    </source>
</evidence>
<dbReference type="EMBL" id="BAAATA010000035">
    <property type="protein sequence ID" value="GAA2504403.1"/>
    <property type="molecule type" value="Genomic_DNA"/>
</dbReference>
<evidence type="ECO:0000313" key="6">
    <source>
        <dbReference type="EMBL" id="GAA2504403.1"/>
    </source>
</evidence>
<keyword evidence="2" id="KW-0238">DNA-binding</keyword>
<dbReference type="SMART" id="SM00862">
    <property type="entry name" value="Trans_reg_C"/>
    <property type="match status" value="1"/>
</dbReference>
<evidence type="ECO:0000256" key="2">
    <source>
        <dbReference type="ARBA" id="ARBA00023125"/>
    </source>
</evidence>
<reference evidence="6 7" key="1">
    <citation type="journal article" date="2019" name="Int. J. Syst. Evol. Microbiol.">
        <title>The Global Catalogue of Microorganisms (GCM) 10K type strain sequencing project: providing services to taxonomists for standard genome sequencing and annotation.</title>
        <authorList>
            <consortium name="The Broad Institute Genomics Platform"/>
            <consortium name="The Broad Institute Genome Sequencing Center for Infectious Disease"/>
            <person name="Wu L."/>
            <person name="Ma J."/>
        </authorList>
    </citation>
    <scope>NUCLEOTIDE SEQUENCE [LARGE SCALE GENOMIC DNA]</scope>
    <source>
        <strain evidence="6 7">JCM 6307</strain>
    </source>
</reference>
<dbReference type="SUPFAM" id="SSF46894">
    <property type="entry name" value="C-terminal effector domain of the bipartite response regulators"/>
    <property type="match status" value="1"/>
</dbReference>
<dbReference type="Gene3D" id="3.30.450.40">
    <property type="match status" value="1"/>
</dbReference>
<dbReference type="InterPro" id="IPR001867">
    <property type="entry name" value="OmpR/PhoB-type_DNA-bd"/>
</dbReference>